<keyword evidence="2" id="KW-0456">Lyase</keyword>
<protein>
    <submittedName>
        <fullName evidence="3">Ferrochelatase</fullName>
    </submittedName>
</protein>
<dbReference type="PANTHER" id="PTHR33542">
    <property type="entry name" value="SIROHYDROCHLORIN FERROCHELATASE, CHLOROPLASTIC"/>
    <property type="match status" value="1"/>
</dbReference>
<dbReference type="GO" id="GO:0016829">
    <property type="term" value="F:lyase activity"/>
    <property type="evidence" value="ECO:0007669"/>
    <property type="project" value="UniProtKB-KW"/>
</dbReference>
<evidence type="ECO:0000256" key="2">
    <source>
        <dbReference type="ARBA" id="ARBA00023239"/>
    </source>
</evidence>
<reference evidence="3 4" key="1">
    <citation type="journal article" date="2013" name="Genome Announc.">
        <title>Genome Sequence of Sporolactobacillus laevolacticus DSM442, an Efficient Polymer-Grade D-Lactate Producer from Agricultural Waste Cottonseed as a Nitrogen Source.</title>
        <authorList>
            <person name="Wang H."/>
            <person name="Wang L."/>
            <person name="Ju J."/>
            <person name="Yu B."/>
            <person name="Ma Y."/>
        </authorList>
    </citation>
    <scope>NUCLEOTIDE SEQUENCE [LARGE SCALE GENOMIC DNA]</scope>
    <source>
        <strain evidence="3 4">DSM 442</strain>
    </source>
</reference>
<dbReference type="PANTHER" id="PTHR33542:SF3">
    <property type="entry name" value="SIROHYDROCHLORIN FERROCHELATASE, CHLOROPLASTIC"/>
    <property type="match status" value="1"/>
</dbReference>
<sequence>MLAILYVSHGSRVAEGVRQANHFLKQCMDQINVPIQQICYLELVRPDIQEGISRCIKHGADCVIVQPILLLSAGHDKRDIPDEIEKARAVYPNVRFIYGRPFGVDDSIIDILVERIHEKHSGSVQNDSILIVGRGSSDLETPRAFSRICAMLAKRGISPVSVCYMAAAKPLLKEGLELAVEQGPGKVYIVPYLLFSGILMRTIRKSIETSVNRFSFVLCKPLGYHPSLIHLLRKRIRESIDYDRLSAQS</sequence>
<dbReference type="GO" id="GO:0046872">
    <property type="term" value="F:metal ion binding"/>
    <property type="evidence" value="ECO:0007669"/>
    <property type="project" value="UniProtKB-KW"/>
</dbReference>
<name>V6IWA9_9BACL</name>
<dbReference type="STRING" id="1395513.P343_11145"/>
<comment type="caution">
    <text evidence="3">The sequence shown here is derived from an EMBL/GenBank/DDBJ whole genome shotgun (WGS) entry which is preliminary data.</text>
</comment>
<dbReference type="CDD" id="cd03414">
    <property type="entry name" value="CbiX_SirB_C"/>
    <property type="match status" value="1"/>
</dbReference>
<accession>V6IWA9</accession>
<dbReference type="eggNOG" id="COG2138">
    <property type="taxonomic scope" value="Bacteria"/>
</dbReference>
<dbReference type="CDD" id="cd03416">
    <property type="entry name" value="CbiX_SirB_N"/>
    <property type="match status" value="1"/>
</dbReference>
<dbReference type="RefSeq" id="WP_023510476.1">
    <property type="nucleotide sequence ID" value="NZ_AWTC01000010.1"/>
</dbReference>
<dbReference type="OrthoDB" id="9797895at2"/>
<keyword evidence="1" id="KW-0479">Metal-binding</keyword>
<gene>
    <name evidence="3" type="ORF">P343_11145</name>
</gene>
<dbReference type="InterPro" id="IPR002762">
    <property type="entry name" value="CbiX-like"/>
</dbReference>
<dbReference type="SUPFAM" id="SSF53800">
    <property type="entry name" value="Chelatase"/>
    <property type="match status" value="1"/>
</dbReference>
<organism evidence="3 4">
    <name type="scientific">Sporolactobacillus laevolacticus DSM 442</name>
    <dbReference type="NCBI Taxonomy" id="1395513"/>
    <lineage>
        <taxon>Bacteria</taxon>
        <taxon>Bacillati</taxon>
        <taxon>Bacillota</taxon>
        <taxon>Bacilli</taxon>
        <taxon>Bacillales</taxon>
        <taxon>Sporolactobacillaceae</taxon>
        <taxon>Sporolactobacillus</taxon>
    </lineage>
</organism>
<dbReference type="Pfam" id="PF01903">
    <property type="entry name" value="CbiX"/>
    <property type="match status" value="2"/>
</dbReference>
<proteinExistence type="predicted"/>
<dbReference type="InterPro" id="IPR050963">
    <property type="entry name" value="Sirohydro_Cobaltochel/CbiX"/>
</dbReference>
<dbReference type="Gene3D" id="3.40.50.1400">
    <property type="match status" value="2"/>
</dbReference>
<dbReference type="AlphaFoldDB" id="V6IWA9"/>
<evidence type="ECO:0000256" key="1">
    <source>
        <dbReference type="ARBA" id="ARBA00022723"/>
    </source>
</evidence>
<dbReference type="Proteomes" id="UP000018296">
    <property type="component" value="Unassembled WGS sequence"/>
</dbReference>
<keyword evidence="4" id="KW-1185">Reference proteome</keyword>
<dbReference type="EMBL" id="AWTC01000010">
    <property type="protein sequence ID" value="EST11527.1"/>
    <property type="molecule type" value="Genomic_DNA"/>
</dbReference>
<evidence type="ECO:0000313" key="4">
    <source>
        <dbReference type="Proteomes" id="UP000018296"/>
    </source>
</evidence>
<dbReference type="PATRIC" id="fig|1395513.3.peg.2251"/>
<evidence type="ECO:0000313" key="3">
    <source>
        <dbReference type="EMBL" id="EST11527.1"/>
    </source>
</evidence>